<dbReference type="Proteomes" id="UP001449657">
    <property type="component" value="Chromosome"/>
</dbReference>
<gene>
    <name evidence="3" type="ORF">WJU22_20515</name>
</gene>
<dbReference type="Gene3D" id="3.30.70.1060">
    <property type="entry name" value="Dimeric alpha+beta barrel"/>
    <property type="match status" value="1"/>
</dbReference>
<feature type="domain" description="YCII-related" evidence="2">
    <location>
        <begin position="4"/>
        <end position="103"/>
    </location>
</feature>
<accession>A0ABZ2YZK4</accession>
<dbReference type="PANTHER" id="PTHR35174">
    <property type="entry name" value="BLL7171 PROTEIN-RELATED"/>
    <property type="match status" value="1"/>
</dbReference>
<evidence type="ECO:0000313" key="4">
    <source>
        <dbReference type="Proteomes" id="UP001449657"/>
    </source>
</evidence>
<reference evidence="3 4" key="1">
    <citation type="submission" date="2024-03" db="EMBL/GenBank/DDBJ databases">
        <title>Chitinophaga caseinilytica sp. nov., a casein hydrolysing bacterium isolated from forest soil.</title>
        <authorList>
            <person name="Lee D.S."/>
            <person name="Han D.M."/>
            <person name="Baek J.H."/>
            <person name="Choi D.G."/>
            <person name="Jeon J.H."/>
            <person name="Jeon C.O."/>
        </authorList>
    </citation>
    <scope>NUCLEOTIDE SEQUENCE [LARGE SCALE GENOMIC DNA]</scope>
    <source>
        <strain evidence="3 4">KACC 19118</strain>
    </source>
</reference>
<comment type="similarity">
    <text evidence="1">Belongs to the YciI family.</text>
</comment>
<name>A0ABZ2YZK4_9BACT</name>
<proteinExistence type="inferred from homology"/>
<dbReference type="EMBL" id="CP150096">
    <property type="protein sequence ID" value="WZN45287.1"/>
    <property type="molecule type" value="Genomic_DNA"/>
</dbReference>
<evidence type="ECO:0000256" key="1">
    <source>
        <dbReference type="ARBA" id="ARBA00007689"/>
    </source>
</evidence>
<evidence type="ECO:0000259" key="2">
    <source>
        <dbReference type="Pfam" id="PF03795"/>
    </source>
</evidence>
<sequence>MKKFMFLIREDLARLAAMTEAELQEDIAAMTAWAEALAAGGHLLSGEPLEPETRYLRKNHIASDGPFAETRESVSGYFLIQAESLDHAAQLAAGCPSLQEDKIAIEVRPLMIYA</sequence>
<dbReference type="Pfam" id="PF03795">
    <property type="entry name" value="YCII"/>
    <property type="match status" value="1"/>
</dbReference>
<dbReference type="PANTHER" id="PTHR35174:SF3">
    <property type="entry name" value="BLL7171 PROTEIN"/>
    <property type="match status" value="1"/>
</dbReference>
<protein>
    <submittedName>
        <fullName evidence="3">YciI family protein</fullName>
    </submittedName>
</protein>
<keyword evidence="4" id="KW-1185">Reference proteome</keyword>
<evidence type="ECO:0000313" key="3">
    <source>
        <dbReference type="EMBL" id="WZN45287.1"/>
    </source>
</evidence>
<dbReference type="InterPro" id="IPR011008">
    <property type="entry name" value="Dimeric_a/b-barrel"/>
</dbReference>
<dbReference type="SUPFAM" id="SSF54909">
    <property type="entry name" value="Dimeric alpha+beta barrel"/>
    <property type="match status" value="1"/>
</dbReference>
<organism evidence="3 4">
    <name type="scientific">Chitinophaga caseinilytica</name>
    <dbReference type="NCBI Taxonomy" id="2267521"/>
    <lineage>
        <taxon>Bacteria</taxon>
        <taxon>Pseudomonadati</taxon>
        <taxon>Bacteroidota</taxon>
        <taxon>Chitinophagia</taxon>
        <taxon>Chitinophagales</taxon>
        <taxon>Chitinophagaceae</taxon>
        <taxon>Chitinophaga</taxon>
    </lineage>
</organism>
<dbReference type="RefSeq" id="WP_126246436.1">
    <property type="nucleotide sequence ID" value="NZ_CP149792.1"/>
</dbReference>
<dbReference type="InterPro" id="IPR005545">
    <property type="entry name" value="YCII"/>
</dbReference>